<dbReference type="PANTHER" id="PTHR33052">
    <property type="entry name" value="DUF4228 DOMAIN PROTEIN-RELATED"/>
    <property type="match status" value="1"/>
</dbReference>
<accession>A0AAD8NTU1</accession>
<dbReference type="Pfam" id="PF14009">
    <property type="entry name" value="PADRE"/>
    <property type="match status" value="1"/>
</dbReference>
<dbReference type="EMBL" id="JAUHHV010000006">
    <property type="protein sequence ID" value="KAK1420874.1"/>
    <property type="molecule type" value="Genomic_DNA"/>
</dbReference>
<evidence type="ECO:0000313" key="1">
    <source>
        <dbReference type="EMBL" id="KAK1420874.1"/>
    </source>
</evidence>
<protein>
    <submittedName>
        <fullName evidence="1">Uncharacterized protein</fullName>
    </submittedName>
</protein>
<reference evidence="1" key="1">
    <citation type="journal article" date="2023" name="bioRxiv">
        <title>Improved chromosome-level genome assembly for marigold (Tagetes erecta).</title>
        <authorList>
            <person name="Jiang F."/>
            <person name="Yuan L."/>
            <person name="Wang S."/>
            <person name="Wang H."/>
            <person name="Xu D."/>
            <person name="Wang A."/>
            <person name="Fan W."/>
        </authorList>
    </citation>
    <scope>NUCLEOTIDE SEQUENCE</scope>
    <source>
        <strain evidence="1">WSJ</strain>
        <tissue evidence="1">Leaf</tissue>
    </source>
</reference>
<dbReference type="Proteomes" id="UP001229421">
    <property type="component" value="Unassembled WGS sequence"/>
</dbReference>
<comment type="caution">
    <text evidence="1">The sequence shown here is derived from an EMBL/GenBank/DDBJ whole genome shotgun (WGS) entry which is preliminary data.</text>
</comment>
<dbReference type="AlphaFoldDB" id="A0AAD8NTU1"/>
<sequence length="162" mass="17985">MGACFSSKMEDTSKVIRVVHLDGSFEHYDEPAIVNQVINNYPKHFLCSPIQILQHGLVPLMLDQQLKTGQIYFMLPNSTLKFNASPMELTSLTRKLTNIAKTGRCPAKSVPLSHSAKTVWDQRVTSSNKFLGQRCGAGVVECVGNTHNSTPWKPVLATIRET</sequence>
<gene>
    <name evidence="1" type="ORF">QVD17_22802</name>
</gene>
<organism evidence="1 2">
    <name type="scientific">Tagetes erecta</name>
    <name type="common">African marigold</name>
    <dbReference type="NCBI Taxonomy" id="13708"/>
    <lineage>
        <taxon>Eukaryota</taxon>
        <taxon>Viridiplantae</taxon>
        <taxon>Streptophyta</taxon>
        <taxon>Embryophyta</taxon>
        <taxon>Tracheophyta</taxon>
        <taxon>Spermatophyta</taxon>
        <taxon>Magnoliopsida</taxon>
        <taxon>eudicotyledons</taxon>
        <taxon>Gunneridae</taxon>
        <taxon>Pentapetalae</taxon>
        <taxon>asterids</taxon>
        <taxon>campanulids</taxon>
        <taxon>Asterales</taxon>
        <taxon>Asteraceae</taxon>
        <taxon>Asteroideae</taxon>
        <taxon>Heliantheae alliance</taxon>
        <taxon>Tageteae</taxon>
        <taxon>Tagetes</taxon>
    </lineage>
</organism>
<dbReference type="InterPro" id="IPR025322">
    <property type="entry name" value="PADRE_dom"/>
</dbReference>
<proteinExistence type="predicted"/>
<keyword evidence="2" id="KW-1185">Reference proteome</keyword>
<evidence type="ECO:0000313" key="2">
    <source>
        <dbReference type="Proteomes" id="UP001229421"/>
    </source>
</evidence>
<name>A0AAD8NTU1_TARER</name>